<dbReference type="AlphaFoldDB" id="B9KH54"/>
<protein>
    <submittedName>
        <fullName evidence="1">Uncharacterized protein</fullName>
    </submittedName>
</protein>
<dbReference type="KEGG" id="amf:AMF_936"/>
<dbReference type="EMBL" id="CP001079">
    <property type="protein sequence ID" value="ACM49758.1"/>
    <property type="molecule type" value="Genomic_DNA"/>
</dbReference>
<dbReference type="Proteomes" id="UP000007307">
    <property type="component" value="Chromosome"/>
</dbReference>
<evidence type="ECO:0000313" key="2">
    <source>
        <dbReference type="Proteomes" id="UP000007307"/>
    </source>
</evidence>
<proteinExistence type="predicted"/>
<reference evidence="1 2" key="1">
    <citation type="journal article" date="2009" name="BMC Genomics">
        <title>Conservation in the face of diversity: multistrain analysis of an intracellular bacterium.</title>
        <authorList>
            <person name="Dark M.J."/>
            <person name="Herndon D.R."/>
            <person name="Kappmeyer L.S."/>
            <person name="Gonzales M.P."/>
            <person name="Nordeen E."/>
            <person name="Palmer G.H."/>
            <person name="Knowles D.P. Jr."/>
            <person name="Brayton K.A."/>
        </authorList>
    </citation>
    <scope>NUCLEOTIDE SEQUENCE [LARGE SCALE GENOMIC DNA]</scope>
    <source>
        <strain evidence="1 2">Florida</strain>
    </source>
</reference>
<evidence type="ECO:0000313" key="1">
    <source>
        <dbReference type="EMBL" id="ACM49758.1"/>
    </source>
</evidence>
<dbReference type="HOGENOM" id="CLU_1145358_0_0_5"/>
<dbReference type="PATRIC" id="fig|320483.3.peg.1076"/>
<accession>B9KH54</accession>
<sequence>MAQFWPLTGNGITIFTFAQRAAVPKNAALCNTWYTHACHTNNYETFLLYKENRFNKTVKVYRALGVTMVDFGEGTYNISISGSVSNSELCTGNCDCNTEFTAVTFERAHDGSWWFWAENVAEASAGCRGAHTSAINGYVENADGGPVARFVSYYDAPCQNFAEEQYSVVSRGLEFSGIKGQEGDDGRIVFHSDVLNTDLIIVKVNEAVAEELDATIAEPAEENVADTCPTCHRNGGATAELV</sequence>
<keyword evidence="2" id="KW-1185">Reference proteome</keyword>
<organism evidence="1 2">
    <name type="scientific">Anaplasma marginale (strain Florida)</name>
    <dbReference type="NCBI Taxonomy" id="320483"/>
    <lineage>
        <taxon>Bacteria</taxon>
        <taxon>Pseudomonadati</taxon>
        <taxon>Pseudomonadota</taxon>
        <taxon>Alphaproteobacteria</taxon>
        <taxon>Rickettsiales</taxon>
        <taxon>Anaplasmataceae</taxon>
        <taxon>Anaplasma</taxon>
    </lineage>
</organism>
<gene>
    <name evidence="1" type="ordered locus">AMF_936</name>
</gene>
<name>B9KH54_ANAMF</name>